<accession>A0A6G7Y4B3</accession>
<protein>
    <submittedName>
        <fullName evidence="2">TIM barrel protein</fullName>
    </submittedName>
</protein>
<sequence>MADRSRLQRDLLASCWTWSGDVGPGSPAEHSPVPWPERVAALAASGWRGVGLAHADVLALARDVGLERVRRDLAGAGVERIELEMLRGWWADGEERAASDRKRDELLDAAAALGASALKVGARARRPGSPDPEPQRFLADFVALAERASGFGVDVALEAMSNTNLPRLADAVAFVAAAGHPRAGLAVDNLQLLKSGDADPSALPGLLAGVPIFVVEVADAPLDPALRDDPDADRGVGPRRIPGQGDADAAAFIAALWRAGWRGQWGVEIISEDLRGLPLSAGLDAVAAGTRAWLDEAQRLLDA</sequence>
<dbReference type="SUPFAM" id="SSF51658">
    <property type="entry name" value="Xylose isomerase-like"/>
    <property type="match status" value="1"/>
</dbReference>
<evidence type="ECO:0000259" key="1">
    <source>
        <dbReference type="Pfam" id="PF01261"/>
    </source>
</evidence>
<reference evidence="2 3" key="1">
    <citation type="submission" date="2020-03" db="EMBL/GenBank/DDBJ databases">
        <title>Propioniciclava sp. nov., isolated from Hydrophilus acuminatus.</title>
        <authorList>
            <person name="Hyun D.-W."/>
            <person name="Bae J.-W."/>
        </authorList>
    </citation>
    <scope>NUCLEOTIDE SEQUENCE [LARGE SCALE GENOMIC DNA]</scope>
    <source>
        <strain evidence="2 3">HDW11</strain>
    </source>
</reference>
<organism evidence="2 3">
    <name type="scientific">Propioniciclava coleopterorum</name>
    <dbReference type="NCBI Taxonomy" id="2714937"/>
    <lineage>
        <taxon>Bacteria</taxon>
        <taxon>Bacillati</taxon>
        <taxon>Actinomycetota</taxon>
        <taxon>Actinomycetes</taxon>
        <taxon>Propionibacteriales</taxon>
        <taxon>Propionibacteriaceae</taxon>
        <taxon>Propioniciclava</taxon>
    </lineage>
</organism>
<dbReference type="Gene3D" id="3.20.20.150">
    <property type="entry name" value="Divalent-metal-dependent TIM barrel enzymes"/>
    <property type="match status" value="1"/>
</dbReference>
<dbReference type="Proteomes" id="UP000501058">
    <property type="component" value="Chromosome"/>
</dbReference>
<gene>
    <name evidence="2" type="ORF">G7070_03760</name>
</gene>
<proteinExistence type="predicted"/>
<dbReference type="InterPro" id="IPR050312">
    <property type="entry name" value="IolE/XylAMocC-like"/>
</dbReference>
<dbReference type="InterPro" id="IPR013022">
    <property type="entry name" value="Xyl_isomerase-like_TIM-brl"/>
</dbReference>
<dbReference type="RefSeq" id="WP_166232061.1">
    <property type="nucleotide sequence ID" value="NZ_CP049865.1"/>
</dbReference>
<dbReference type="PANTHER" id="PTHR12110:SF48">
    <property type="entry name" value="BLL3656 PROTEIN"/>
    <property type="match status" value="1"/>
</dbReference>
<feature type="domain" description="Xylose isomerase-like TIM barrel" evidence="1">
    <location>
        <begin position="39"/>
        <end position="282"/>
    </location>
</feature>
<dbReference type="PANTHER" id="PTHR12110">
    <property type="entry name" value="HYDROXYPYRUVATE ISOMERASE"/>
    <property type="match status" value="1"/>
</dbReference>
<keyword evidence="3" id="KW-1185">Reference proteome</keyword>
<evidence type="ECO:0000313" key="3">
    <source>
        <dbReference type="Proteomes" id="UP000501058"/>
    </source>
</evidence>
<dbReference type="KEGG" id="prv:G7070_03760"/>
<dbReference type="InterPro" id="IPR036237">
    <property type="entry name" value="Xyl_isomerase-like_sf"/>
</dbReference>
<dbReference type="EMBL" id="CP049865">
    <property type="protein sequence ID" value="QIK71549.1"/>
    <property type="molecule type" value="Genomic_DNA"/>
</dbReference>
<dbReference type="Pfam" id="PF01261">
    <property type="entry name" value="AP_endonuc_2"/>
    <property type="match status" value="1"/>
</dbReference>
<evidence type="ECO:0000313" key="2">
    <source>
        <dbReference type="EMBL" id="QIK71549.1"/>
    </source>
</evidence>
<dbReference type="AlphaFoldDB" id="A0A6G7Y4B3"/>
<name>A0A6G7Y4B3_9ACTN</name>